<dbReference type="PRINTS" id="PR00100">
    <property type="entry name" value="AOTCASE"/>
</dbReference>
<evidence type="ECO:0000259" key="3">
    <source>
        <dbReference type="Pfam" id="PF00185"/>
    </source>
</evidence>
<evidence type="ECO:0000313" key="6">
    <source>
        <dbReference type="Proteomes" id="UP000183945"/>
    </source>
</evidence>
<dbReference type="GO" id="GO:0042450">
    <property type="term" value="P:L-arginine biosynthetic process via ornithine"/>
    <property type="evidence" value="ECO:0007669"/>
    <property type="project" value="TreeGrafter"/>
</dbReference>
<dbReference type="NCBIfam" id="NF003384">
    <property type="entry name" value="PRK04523.1"/>
    <property type="match status" value="1"/>
</dbReference>
<feature type="binding site" description="in other chain" evidence="2">
    <location>
        <position position="299"/>
    </location>
    <ligand>
        <name>carbamoyl phosphate</name>
        <dbReference type="ChEBI" id="CHEBI:58228"/>
        <note>ligand shared between two neighboring subunits</note>
    </ligand>
</feature>
<comment type="similarity">
    <text evidence="2">Belongs to the aspartate/ornithine carbamoyltransferase superfamily. SOTCase family.</text>
</comment>
<dbReference type="GO" id="GO:0004585">
    <property type="term" value="F:ornithine carbamoyltransferase activity"/>
    <property type="evidence" value="ECO:0007669"/>
    <property type="project" value="InterPro"/>
</dbReference>
<protein>
    <recommendedName>
        <fullName evidence="2">N-succinylornithine carbamoyltransferase</fullName>
        <ecNumber evidence="2">2.1.3.11</ecNumber>
    </recommendedName>
    <alternativeName>
        <fullName evidence="2">N-succinyl-L-ornithine transcarbamylase</fullName>
        <shortName evidence="2">SOTCase</shortName>
    </alternativeName>
</protein>
<dbReference type="GO" id="GO:0019240">
    <property type="term" value="P:citrulline biosynthetic process"/>
    <property type="evidence" value="ECO:0007669"/>
    <property type="project" value="TreeGrafter"/>
</dbReference>
<dbReference type="AlphaFoldDB" id="A0A1M5F9D0"/>
<feature type="binding site" description="in other chain" evidence="2">
    <location>
        <position position="109"/>
    </location>
    <ligand>
        <name>carbamoyl phosphate</name>
        <dbReference type="ChEBI" id="CHEBI:58228"/>
        <note>ligand shared between two neighboring subunits</note>
    </ligand>
</feature>
<comment type="function">
    <text evidence="2">Catalyzes the transfer of the carbamoyl group from carbamoyl phosphate to the delta-amino group of N(2)-succinyl-L-ornithine to produce N(2)-succinyl-L-citrulline. Is essential for arginine biosynthesis.</text>
</comment>
<dbReference type="RefSeq" id="WP_072877903.1">
    <property type="nucleotide sequence ID" value="NZ_FQVT01000003.1"/>
</dbReference>
<feature type="binding site" evidence="2">
    <location>
        <position position="175"/>
    </location>
    <ligand>
        <name>N(2)-succinyl-L-ornithine</name>
        <dbReference type="ChEBI" id="CHEBI:58514"/>
    </ligand>
</feature>
<feature type="domain" description="Aspartate/ornithine carbamoyltransferase carbamoyl-P binding" evidence="4">
    <location>
        <begin position="3"/>
        <end position="159"/>
    </location>
</feature>
<keyword evidence="1 2" id="KW-0808">Transferase</keyword>
<dbReference type="UniPathway" id="UPA00068"/>
<feature type="binding site" description="in other chain" evidence="2">
    <location>
        <begin position="46"/>
        <end position="49"/>
    </location>
    <ligand>
        <name>carbamoyl phosphate</name>
        <dbReference type="ChEBI" id="CHEBI:58228"/>
        <note>ligand shared between two neighboring subunits</note>
    </ligand>
</feature>
<dbReference type="EMBL" id="FQVT01000003">
    <property type="protein sequence ID" value="SHF88164.1"/>
    <property type="molecule type" value="Genomic_DNA"/>
</dbReference>
<feature type="binding site" evidence="2">
    <location>
        <position position="141"/>
    </location>
    <ligand>
        <name>N(2)-succinyl-L-ornithine</name>
        <dbReference type="ChEBI" id="CHEBI:58514"/>
    </ligand>
</feature>
<organism evidence="5 6">
    <name type="scientific">Salegentibacter echinorum</name>
    <dbReference type="NCBI Taxonomy" id="1073325"/>
    <lineage>
        <taxon>Bacteria</taxon>
        <taxon>Pseudomonadati</taxon>
        <taxon>Bacteroidota</taxon>
        <taxon>Flavobacteriia</taxon>
        <taxon>Flavobacteriales</taxon>
        <taxon>Flavobacteriaceae</taxon>
        <taxon>Salegentibacter</taxon>
    </lineage>
</organism>
<gene>
    <name evidence="2" type="primary">argF'</name>
    <name evidence="5" type="ORF">SAMN05444483_10385</name>
</gene>
<accession>A0A1M5F9D0</accession>
<evidence type="ECO:0000259" key="4">
    <source>
        <dbReference type="Pfam" id="PF02729"/>
    </source>
</evidence>
<keyword evidence="6" id="KW-1185">Reference proteome</keyword>
<dbReference type="PANTHER" id="PTHR45753:SF3">
    <property type="entry name" value="ORNITHINE TRANSCARBAMYLASE, MITOCHONDRIAL"/>
    <property type="match status" value="1"/>
</dbReference>
<dbReference type="Pfam" id="PF00185">
    <property type="entry name" value="OTCace"/>
    <property type="match status" value="1"/>
</dbReference>
<dbReference type="PRINTS" id="PR00101">
    <property type="entry name" value="ATCASE"/>
</dbReference>
<feature type="binding site" description="in other chain" evidence="2">
    <location>
        <begin position="146"/>
        <end position="149"/>
    </location>
    <ligand>
        <name>carbamoyl phosphate</name>
        <dbReference type="ChEBI" id="CHEBI:58228"/>
        <note>ligand shared between two neighboring subunits</note>
    </ligand>
</feature>
<name>A0A1M5F9D0_SALEC</name>
<dbReference type="GO" id="GO:0016597">
    <property type="term" value="F:amino acid binding"/>
    <property type="evidence" value="ECO:0007669"/>
    <property type="project" value="InterPro"/>
</dbReference>
<evidence type="ECO:0000256" key="2">
    <source>
        <dbReference type="HAMAP-Rule" id="MF_02235"/>
    </source>
</evidence>
<feature type="binding site" evidence="2">
    <location>
        <position position="275"/>
    </location>
    <ligand>
        <name>N(2)-succinyl-L-ornithine</name>
        <dbReference type="ChEBI" id="CHEBI:58514"/>
    </ligand>
</feature>
<dbReference type="Gene3D" id="3.40.50.1370">
    <property type="entry name" value="Aspartate/ornithine carbamoyltransferase"/>
    <property type="match status" value="2"/>
</dbReference>
<keyword evidence="2" id="KW-0055">Arginine biosynthesis</keyword>
<dbReference type="STRING" id="1073325.SAMN05444483_10385"/>
<dbReference type="InterPro" id="IPR006132">
    <property type="entry name" value="Asp/Orn_carbamoyltranf_P-bd"/>
</dbReference>
<keyword evidence="2" id="KW-0028">Amino-acid biosynthesis</keyword>
<dbReference type="Pfam" id="PF02729">
    <property type="entry name" value="OTCace_N"/>
    <property type="match status" value="1"/>
</dbReference>
<comment type="catalytic activity">
    <reaction evidence="2">
        <text>N(2)-succinyl-L-ornithine + carbamoyl phosphate = N(2)-succinyl-L-citrulline + phosphate + H(+)</text>
        <dbReference type="Rhea" id="RHEA:25884"/>
        <dbReference type="ChEBI" id="CHEBI:15378"/>
        <dbReference type="ChEBI" id="CHEBI:43474"/>
        <dbReference type="ChEBI" id="CHEBI:58228"/>
        <dbReference type="ChEBI" id="CHEBI:58514"/>
        <dbReference type="ChEBI" id="CHEBI:58862"/>
        <dbReference type="EC" id="2.1.3.11"/>
    </reaction>
</comment>
<sequence>MKNYIDLSDIKDLQALLTEASELKKAHAALEIGKGKTLGMLFFNPSLRTRLSTEKAAKLLGMDVLVMNAGSDGWALEFEDGAIMNSNKAEHIKEAAAVLSQYCDIIAVRAFPELKDRKEDEAENILNSFKNYASVPVVNLESATGHPLQALTDALTIQELKKKDKPKVVLTWAPHPKALPQSVPNSFTKMMQKMEFDFVITNPEGYDLNPEITKNTRVVHNQDEALKDADFVYVKNWSSYEDYGQKLSEDKSWMISQEKLKATNNARVMHCLPVRRNMVIADDVLDSSSSAVILQAKNRTFAAQAVLKEILEETANASELGKNA</sequence>
<dbReference type="InterPro" id="IPR006131">
    <property type="entry name" value="Asp_carbamoyltransf_Asp/Orn-bd"/>
</dbReference>
<feature type="binding site" evidence="2">
    <location>
        <position position="74"/>
    </location>
    <ligand>
        <name>carbamoyl phosphate</name>
        <dbReference type="ChEBI" id="CHEBI:58228"/>
        <note>ligand shared between two neighboring subunits</note>
    </ligand>
</feature>
<dbReference type="HAMAP" id="MF_02235">
    <property type="entry name" value="SOTCase"/>
    <property type="match status" value="1"/>
</dbReference>
<dbReference type="PANTHER" id="PTHR45753">
    <property type="entry name" value="ORNITHINE CARBAMOYLTRANSFERASE, MITOCHONDRIAL"/>
    <property type="match status" value="1"/>
</dbReference>
<evidence type="ECO:0000256" key="1">
    <source>
        <dbReference type="ARBA" id="ARBA00022679"/>
    </source>
</evidence>
<dbReference type="InterPro" id="IPR043696">
    <property type="entry name" value="ArgF'-like"/>
</dbReference>
<comment type="subunit">
    <text evidence="2">Homotrimer.</text>
</comment>
<dbReference type="EC" id="2.1.3.11" evidence="2"/>
<dbReference type="InterPro" id="IPR006130">
    <property type="entry name" value="Asp/Orn_carbamoylTrfase"/>
</dbReference>
<dbReference type="OrthoDB" id="9802587at2"/>
<dbReference type="Proteomes" id="UP000183945">
    <property type="component" value="Unassembled WGS sequence"/>
</dbReference>
<feature type="binding site" evidence="2">
    <location>
        <position position="235"/>
    </location>
    <ligand>
        <name>N(2)-succinyl-L-ornithine</name>
        <dbReference type="ChEBI" id="CHEBI:58514"/>
    </ligand>
</feature>
<dbReference type="InterPro" id="IPR036901">
    <property type="entry name" value="Asp/Orn_carbamoylTrfase_sf"/>
</dbReference>
<comment type="pathway">
    <text evidence="2">Amino-acid biosynthesis; L-arginine biosynthesis.</text>
</comment>
<feature type="domain" description="Aspartate/ornithine carbamoyltransferase Asp/Orn-binding" evidence="3">
    <location>
        <begin position="182"/>
        <end position="308"/>
    </location>
</feature>
<feature type="binding site" description="in other chain" evidence="2">
    <location>
        <begin position="271"/>
        <end position="272"/>
    </location>
    <ligand>
        <name>carbamoyl phosphate</name>
        <dbReference type="ChEBI" id="CHEBI:58228"/>
        <note>ligand shared between two neighboring subunits</note>
    </ligand>
</feature>
<proteinExistence type="inferred from homology"/>
<evidence type="ECO:0000313" key="5">
    <source>
        <dbReference type="EMBL" id="SHF88164.1"/>
    </source>
</evidence>
<dbReference type="SUPFAM" id="SSF53671">
    <property type="entry name" value="Aspartate/ornithine carbamoyltransferase"/>
    <property type="match status" value="1"/>
</dbReference>
<reference evidence="6" key="1">
    <citation type="submission" date="2016-11" db="EMBL/GenBank/DDBJ databases">
        <authorList>
            <person name="Varghese N."/>
            <person name="Submissions S."/>
        </authorList>
    </citation>
    <scope>NUCLEOTIDE SEQUENCE [LARGE SCALE GENOMIC DNA]</scope>
    <source>
        <strain evidence="6">DSM 24579</strain>
    </source>
</reference>